<evidence type="ECO:0000256" key="1">
    <source>
        <dbReference type="SAM" id="MobiDB-lite"/>
    </source>
</evidence>
<keyword evidence="3" id="KW-1185">Reference proteome</keyword>
<accession>A0A9P4YEJ8</accession>
<dbReference type="AlphaFoldDB" id="A0A9P4YEJ8"/>
<evidence type="ECO:0000313" key="2">
    <source>
        <dbReference type="EMBL" id="KAF3771030.1"/>
    </source>
</evidence>
<dbReference type="RefSeq" id="XP_040781991.1">
    <property type="nucleotide sequence ID" value="XM_040914941.1"/>
</dbReference>
<dbReference type="EMBL" id="MU032344">
    <property type="protein sequence ID" value="KAF3771030.1"/>
    <property type="molecule type" value="Genomic_DNA"/>
</dbReference>
<name>A0A9P4YEJ8_CRYP1</name>
<dbReference type="GeneID" id="63832070"/>
<protein>
    <submittedName>
        <fullName evidence="2">Uncharacterized protein</fullName>
    </submittedName>
</protein>
<comment type="caution">
    <text evidence="2">The sequence shown here is derived from an EMBL/GenBank/DDBJ whole genome shotgun (WGS) entry which is preliminary data.</text>
</comment>
<evidence type="ECO:0000313" key="3">
    <source>
        <dbReference type="Proteomes" id="UP000803844"/>
    </source>
</evidence>
<gene>
    <name evidence="2" type="ORF">M406DRAFT_101088</name>
</gene>
<dbReference type="Proteomes" id="UP000803844">
    <property type="component" value="Unassembled WGS sequence"/>
</dbReference>
<feature type="region of interest" description="Disordered" evidence="1">
    <location>
        <begin position="1"/>
        <end position="29"/>
    </location>
</feature>
<proteinExistence type="predicted"/>
<sequence>MIMSQGRCDAERHTRRKWQSQRGEKRAPSLRCARTTILSRSESEQEVLIVADDDHKRRIEAQKRINAIGWCR</sequence>
<organism evidence="2 3">
    <name type="scientific">Cryphonectria parasitica (strain ATCC 38755 / EP155)</name>
    <dbReference type="NCBI Taxonomy" id="660469"/>
    <lineage>
        <taxon>Eukaryota</taxon>
        <taxon>Fungi</taxon>
        <taxon>Dikarya</taxon>
        <taxon>Ascomycota</taxon>
        <taxon>Pezizomycotina</taxon>
        <taxon>Sordariomycetes</taxon>
        <taxon>Sordariomycetidae</taxon>
        <taxon>Diaporthales</taxon>
        <taxon>Cryphonectriaceae</taxon>
        <taxon>Cryphonectria-Endothia species complex</taxon>
        <taxon>Cryphonectria</taxon>
    </lineage>
</organism>
<reference evidence="2" key="1">
    <citation type="journal article" date="2020" name="Phytopathology">
        <title>Genome sequence of the chestnut blight fungus Cryphonectria parasitica EP155: A fundamental resource for an archetypical invasive plant pathogen.</title>
        <authorList>
            <person name="Crouch J.A."/>
            <person name="Dawe A."/>
            <person name="Aerts A."/>
            <person name="Barry K."/>
            <person name="Churchill A.C.L."/>
            <person name="Grimwood J."/>
            <person name="Hillman B."/>
            <person name="Milgroom M.G."/>
            <person name="Pangilinan J."/>
            <person name="Smith M."/>
            <person name="Salamov A."/>
            <person name="Schmutz J."/>
            <person name="Yadav J."/>
            <person name="Grigoriev I.V."/>
            <person name="Nuss D."/>
        </authorList>
    </citation>
    <scope>NUCLEOTIDE SEQUENCE</scope>
    <source>
        <strain evidence="2">EP155</strain>
    </source>
</reference>